<keyword evidence="2" id="KW-1185">Reference proteome</keyword>
<evidence type="ECO:0000313" key="1">
    <source>
        <dbReference type="EMBL" id="GBN97826.1"/>
    </source>
</evidence>
<evidence type="ECO:0000313" key="2">
    <source>
        <dbReference type="Proteomes" id="UP000499080"/>
    </source>
</evidence>
<dbReference type="AlphaFoldDB" id="A0A4Y2TEE7"/>
<dbReference type="EMBL" id="BGPR01027391">
    <property type="protein sequence ID" value="GBN97826.1"/>
    <property type="molecule type" value="Genomic_DNA"/>
</dbReference>
<sequence length="129" mass="14773">MGKIVSLFRVFRASSSGVELWRLVRVFITPAYVCKFKKARDHHGLRQGAGHSVSQSLSAIQSLSLHYTGGSRFYAARITPYHFVFVENLRYSAYKRDGGTEFLCIVSSITPFESLYELEFRDDEEMHLV</sequence>
<comment type="caution">
    <text evidence="1">The sequence shown here is derived from an EMBL/GenBank/DDBJ whole genome shotgun (WGS) entry which is preliminary data.</text>
</comment>
<name>A0A4Y2TEE7_ARAVE</name>
<dbReference type="Proteomes" id="UP000499080">
    <property type="component" value="Unassembled WGS sequence"/>
</dbReference>
<accession>A0A4Y2TEE7</accession>
<proteinExistence type="predicted"/>
<organism evidence="1 2">
    <name type="scientific">Araneus ventricosus</name>
    <name type="common">Orbweaver spider</name>
    <name type="synonym">Epeira ventricosa</name>
    <dbReference type="NCBI Taxonomy" id="182803"/>
    <lineage>
        <taxon>Eukaryota</taxon>
        <taxon>Metazoa</taxon>
        <taxon>Ecdysozoa</taxon>
        <taxon>Arthropoda</taxon>
        <taxon>Chelicerata</taxon>
        <taxon>Arachnida</taxon>
        <taxon>Araneae</taxon>
        <taxon>Araneomorphae</taxon>
        <taxon>Entelegynae</taxon>
        <taxon>Araneoidea</taxon>
        <taxon>Araneidae</taxon>
        <taxon>Araneus</taxon>
    </lineage>
</organism>
<protein>
    <submittedName>
        <fullName evidence="1">Uncharacterized protein</fullName>
    </submittedName>
</protein>
<gene>
    <name evidence="1" type="ORF">AVEN_274704_1</name>
</gene>
<reference evidence="1 2" key="1">
    <citation type="journal article" date="2019" name="Sci. Rep.">
        <title>Orb-weaving spider Araneus ventricosus genome elucidates the spidroin gene catalogue.</title>
        <authorList>
            <person name="Kono N."/>
            <person name="Nakamura H."/>
            <person name="Ohtoshi R."/>
            <person name="Moran D.A.P."/>
            <person name="Shinohara A."/>
            <person name="Yoshida Y."/>
            <person name="Fujiwara M."/>
            <person name="Mori M."/>
            <person name="Tomita M."/>
            <person name="Arakawa K."/>
        </authorList>
    </citation>
    <scope>NUCLEOTIDE SEQUENCE [LARGE SCALE GENOMIC DNA]</scope>
</reference>